<evidence type="ECO:0000313" key="2">
    <source>
        <dbReference type="Proteomes" id="UP000289340"/>
    </source>
</evidence>
<dbReference type="Proteomes" id="UP000289340">
    <property type="component" value="Chromosome 2"/>
</dbReference>
<reference evidence="1 2" key="1">
    <citation type="submission" date="2018-09" db="EMBL/GenBank/DDBJ databases">
        <title>A high-quality reference genome of wild soybean provides a powerful tool to mine soybean genomes.</title>
        <authorList>
            <person name="Xie M."/>
            <person name="Chung C.Y.L."/>
            <person name="Li M.-W."/>
            <person name="Wong F.-L."/>
            <person name="Chan T.-F."/>
            <person name="Lam H.-M."/>
        </authorList>
    </citation>
    <scope>NUCLEOTIDE SEQUENCE [LARGE SCALE GENOMIC DNA]</scope>
    <source>
        <strain evidence="2">cv. W05</strain>
        <tissue evidence="1">Hypocotyl of etiolated seedlings</tissue>
    </source>
</reference>
<keyword evidence="2" id="KW-1185">Reference proteome</keyword>
<name>A0A445LQE3_GLYSO</name>
<evidence type="ECO:0000313" key="1">
    <source>
        <dbReference type="EMBL" id="RZC25414.1"/>
    </source>
</evidence>
<sequence>MIHLGSYSCNTDIKEFDYGHGKIDPSKFSTASFRATYLQVQLCLLHKSQHIYVTWYMMIIQV</sequence>
<accession>A0A445LQE3</accession>
<organism evidence="1 2">
    <name type="scientific">Glycine soja</name>
    <name type="common">Wild soybean</name>
    <dbReference type="NCBI Taxonomy" id="3848"/>
    <lineage>
        <taxon>Eukaryota</taxon>
        <taxon>Viridiplantae</taxon>
        <taxon>Streptophyta</taxon>
        <taxon>Embryophyta</taxon>
        <taxon>Tracheophyta</taxon>
        <taxon>Spermatophyta</taxon>
        <taxon>Magnoliopsida</taxon>
        <taxon>eudicotyledons</taxon>
        <taxon>Gunneridae</taxon>
        <taxon>Pentapetalae</taxon>
        <taxon>rosids</taxon>
        <taxon>fabids</taxon>
        <taxon>Fabales</taxon>
        <taxon>Fabaceae</taxon>
        <taxon>Papilionoideae</taxon>
        <taxon>50 kb inversion clade</taxon>
        <taxon>NPAAA clade</taxon>
        <taxon>indigoferoid/millettioid clade</taxon>
        <taxon>Phaseoleae</taxon>
        <taxon>Glycine</taxon>
        <taxon>Glycine subgen. Soja</taxon>
    </lineage>
</organism>
<dbReference type="EMBL" id="QZWG01000002">
    <property type="protein sequence ID" value="RZC25414.1"/>
    <property type="molecule type" value="Genomic_DNA"/>
</dbReference>
<comment type="caution">
    <text evidence="1">The sequence shown here is derived from an EMBL/GenBank/DDBJ whole genome shotgun (WGS) entry which is preliminary data.</text>
</comment>
<protein>
    <submittedName>
        <fullName evidence="1">Uncharacterized protein</fullName>
    </submittedName>
</protein>
<gene>
    <name evidence="1" type="ORF">D0Y65_004209</name>
</gene>
<proteinExistence type="predicted"/>
<dbReference type="AlphaFoldDB" id="A0A445LQE3"/>